<gene>
    <name evidence="2" type="ORF">SAMN05216559_3697</name>
</gene>
<protein>
    <recommendedName>
        <fullName evidence="1">Halobacterial output domain-containing protein</fullName>
    </recommendedName>
</protein>
<evidence type="ECO:0000313" key="3">
    <source>
        <dbReference type="Proteomes" id="UP000199062"/>
    </source>
</evidence>
<dbReference type="STRING" id="767519.SAMN05216559_3697"/>
<dbReference type="Proteomes" id="UP000199062">
    <property type="component" value="Unassembled WGS sequence"/>
</dbReference>
<sequence>MLHTQPMERPVDRVLAAVAAAEETDLLSLQPPLGDVVDADALNALVSGSQDRAGADVTVQFTYRGHDVTVGPDGDVELQ</sequence>
<dbReference type="EMBL" id="FOZK01000004">
    <property type="protein sequence ID" value="SFS10284.1"/>
    <property type="molecule type" value="Genomic_DNA"/>
</dbReference>
<feature type="domain" description="Halobacterial output" evidence="1">
    <location>
        <begin position="8"/>
        <end position="77"/>
    </location>
</feature>
<dbReference type="InterPro" id="IPR040624">
    <property type="entry name" value="HalOD1"/>
</dbReference>
<dbReference type="Pfam" id="PF18545">
    <property type="entry name" value="HalOD1"/>
    <property type="match status" value="1"/>
</dbReference>
<reference evidence="2 3" key="1">
    <citation type="submission" date="2016-10" db="EMBL/GenBank/DDBJ databases">
        <authorList>
            <person name="de Groot N.N."/>
        </authorList>
    </citation>
    <scope>NUCLEOTIDE SEQUENCE [LARGE SCALE GENOMIC DNA]</scope>
    <source>
        <strain evidence="2 3">CGMCC 1.10457</strain>
    </source>
</reference>
<accession>A0A1I6M3P1</accession>
<proteinExistence type="predicted"/>
<name>A0A1I6M3P1_9EURY</name>
<keyword evidence="3" id="KW-1185">Reference proteome</keyword>
<organism evidence="2 3">
    <name type="scientific">Halomicrobium zhouii</name>
    <dbReference type="NCBI Taxonomy" id="767519"/>
    <lineage>
        <taxon>Archaea</taxon>
        <taxon>Methanobacteriati</taxon>
        <taxon>Methanobacteriota</taxon>
        <taxon>Stenosarchaea group</taxon>
        <taxon>Halobacteria</taxon>
        <taxon>Halobacteriales</taxon>
        <taxon>Haloarculaceae</taxon>
        <taxon>Halomicrobium</taxon>
    </lineage>
</organism>
<dbReference type="OrthoDB" id="271604at2157"/>
<evidence type="ECO:0000259" key="1">
    <source>
        <dbReference type="Pfam" id="PF18545"/>
    </source>
</evidence>
<dbReference type="AlphaFoldDB" id="A0A1I6M3P1"/>
<evidence type="ECO:0000313" key="2">
    <source>
        <dbReference type="EMBL" id="SFS10284.1"/>
    </source>
</evidence>